<organism evidence="1 2">
    <name type="scientific">Sphaerodactylus townsendi</name>
    <dbReference type="NCBI Taxonomy" id="933632"/>
    <lineage>
        <taxon>Eukaryota</taxon>
        <taxon>Metazoa</taxon>
        <taxon>Chordata</taxon>
        <taxon>Craniata</taxon>
        <taxon>Vertebrata</taxon>
        <taxon>Euteleostomi</taxon>
        <taxon>Lepidosauria</taxon>
        <taxon>Squamata</taxon>
        <taxon>Bifurcata</taxon>
        <taxon>Gekkota</taxon>
        <taxon>Sphaerodactylidae</taxon>
        <taxon>Sphaerodactylus</taxon>
    </lineage>
</organism>
<proteinExistence type="predicted"/>
<reference evidence="1" key="1">
    <citation type="submission" date="2021-08" db="EMBL/GenBank/DDBJ databases">
        <title>The first chromosome-level gecko genome reveals the dynamic sex chromosomes of Neotropical dwarf geckos (Sphaerodactylidae: Sphaerodactylus).</title>
        <authorList>
            <person name="Pinto B.J."/>
            <person name="Keating S.E."/>
            <person name="Gamble T."/>
        </authorList>
    </citation>
    <scope>NUCLEOTIDE SEQUENCE</scope>
    <source>
        <strain evidence="1">TG3544</strain>
    </source>
</reference>
<evidence type="ECO:0000313" key="2">
    <source>
        <dbReference type="Proteomes" id="UP000827872"/>
    </source>
</evidence>
<name>A0ACB8FRT6_9SAUR</name>
<sequence>MLPTRKGTSAESTTGSTATARPWSRLGRHTESEADASLIEPPRLAPWLSSQEPHEYEEVMAPPGLKEKGPLYHTWYPEEAPWIPEYQGPYQQRRKSLAGYEEIMPVYDPVADSLPFSRDRSLPLEHLGELV</sequence>
<dbReference type="EMBL" id="CM037619">
    <property type="protein sequence ID" value="KAH8008126.1"/>
    <property type="molecule type" value="Genomic_DNA"/>
</dbReference>
<accession>A0ACB8FRT6</accession>
<gene>
    <name evidence="1" type="ORF">K3G42_027981</name>
</gene>
<protein>
    <submittedName>
        <fullName evidence="1">Uncharacterized protein</fullName>
    </submittedName>
</protein>
<dbReference type="Proteomes" id="UP000827872">
    <property type="component" value="Linkage Group LG06"/>
</dbReference>
<comment type="caution">
    <text evidence="1">The sequence shown here is derived from an EMBL/GenBank/DDBJ whole genome shotgun (WGS) entry which is preliminary data.</text>
</comment>
<keyword evidence="2" id="KW-1185">Reference proteome</keyword>
<evidence type="ECO:0000313" key="1">
    <source>
        <dbReference type="EMBL" id="KAH8008126.1"/>
    </source>
</evidence>